<reference evidence="12" key="1">
    <citation type="journal article" date="2020" name="PLoS Negl. Trop. Dis.">
        <title>High-quality nuclear genome for Sarcoptes scabiei-A critical resource for a neglected parasite.</title>
        <authorList>
            <person name="Korhonen P.K."/>
            <person name="Gasser R.B."/>
            <person name="Ma G."/>
            <person name="Wang T."/>
            <person name="Stroehlein A.J."/>
            <person name="Young N.D."/>
            <person name="Ang C.S."/>
            <person name="Fernando D.D."/>
            <person name="Lu H.C."/>
            <person name="Taylor S."/>
            <person name="Reynolds S.L."/>
            <person name="Mofiz E."/>
            <person name="Najaraj S.H."/>
            <person name="Gowda H."/>
            <person name="Madugundu A."/>
            <person name="Renuse S."/>
            <person name="Holt D."/>
            <person name="Pandey A."/>
            <person name="Papenfuss A.T."/>
            <person name="Fischer K."/>
        </authorList>
    </citation>
    <scope>NUCLEOTIDE SEQUENCE [LARGE SCALE GENOMIC DNA]</scope>
</reference>
<dbReference type="EnsemblMetazoa" id="SSS_6624s_mrna">
    <property type="protein sequence ID" value="KAF7488875.1"/>
    <property type="gene ID" value="SSS_6624"/>
</dbReference>
<dbReference type="Proteomes" id="UP000070412">
    <property type="component" value="Unassembled WGS sequence"/>
</dbReference>
<dbReference type="OrthoDB" id="6366218at2759"/>
<dbReference type="Pfam" id="PF00003">
    <property type="entry name" value="7tm_3"/>
    <property type="match status" value="1"/>
</dbReference>
<dbReference type="InterPro" id="IPR017978">
    <property type="entry name" value="GPCR_3_C"/>
</dbReference>
<proteinExistence type="predicted"/>
<reference evidence="11" key="3">
    <citation type="submission" date="2022-06" db="UniProtKB">
        <authorList>
            <consortium name="EnsemblMetazoa"/>
        </authorList>
    </citation>
    <scope>IDENTIFICATION</scope>
</reference>
<evidence type="ECO:0000259" key="9">
    <source>
        <dbReference type="PROSITE" id="PS50259"/>
    </source>
</evidence>
<keyword evidence="12" id="KW-1185">Reference proteome</keyword>
<feature type="transmembrane region" description="Helical" evidence="8">
    <location>
        <begin position="2239"/>
        <end position="2261"/>
    </location>
</feature>
<feature type="transmembrane region" description="Helical" evidence="8">
    <location>
        <begin position="2393"/>
        <end position="2414"/>
    </location>
</feature>
<dbReference type="Gene3D" id="3.40.50.2300">
    <property type="match status" value="5"/>
</dbReference>
<dbReference type="GO" id="GO:0004930">
    <property type="term" value="F:G protein-coupled receptor activity"/>
    <property type="evidence" value="ECO:0007669"/>
    <property type="project" value="InterPro"/>
</dbReference>
<feature type="transmembrane region" description="Helical" evidence="8">
    <location>
        <begin position="2306"/>
        <end position="2329"/>
    </location>
</feature>
<sequence length="2577" mass="296194">MTTKNYWSKLILGPNRTFRWRSSWNVIISKHHLILWLLSILLIFGPIQSTKCWSIEDVPLASLSSSPSLFSDFDRTTRSIECPLSYSIQIVNNNYDDDGQDRNRNDNAAMSDHHHNDDGHNVTYINPKADVFFTVFLPKFDCQKSFATILERDALIYLNAIKYALNLLNEDHYDASQSSSSSPILTSPPQPSSFATNKSIKSSLPSTSILDLFPLFHSNLNRLPPPSSSSSSSSKRIRYGAKIIFASDHHYHQKHSIIHLECKRSFESNDGDNGMMEHHLKTDPIIRDLAFIDGAQIFHKKLKEAADKHIPIIPLTSSESILTAPFRASLIVNLLDILEWKHFAIITSNNEDSLYIVKILGQLTTSEQICIGGIFDLALTHSDHLSDGVDELDDKNDHKILDSDRDHLRDRLNTFIEALDVGEKKIPILIIGNDQNELSVITKIFYENLSQRISNHPLFFSNIPSPELLDQLRRLASLTKIVTLTSRLPDIPLLEETKACLQTSGDHYFLDNHNNIWKNWLSFSPIRYIIFMSIALNLARNDICVEHRSNQTSFWCDDLINFERKSFYSYLSDLEDKMSMPLMTLSSINTDGNYDDLLVYNGNEFKFLLPIDDYVLDSTNCLTGNLNDDCKSCLKFRQSRTETIEKNEKISSIESMIQTSSSSPTSSEQILPSSSSPTIDHLMDDHGVDPDSSHSNLVENGEERSKQSSSSSSSSIHVETYEITLGLLLPLHKSGQSILDCSDELNLPAFYIYEASKWIVEKINQNNYLIPGIEIKLELIDTCSSPFYATQELAHLTTSDSKVQPIAFVASLPRDHYKQIVEFVSSINYTMIATQDISFIDLNFGPKYGILQTATNGQSLIRAAIEQLKYFGWRYVTIVVDQSDLLSTTMFHQFQELALQEKICFVSIEFSSTDHNQTLTRIIEHYRIGSNVIVLLTNYINTINFMTYYRAFNKFTGVFDGNLHFMIVRDQNLETVYGYEEEYLGSIFVRESIGNINHFDNFFLDLVSNPKADKFLHSFIQQCGMNSAQCLRTIGSFDKAITTNTMQAILAIVGGFARMRNQTCAQEKGICNEMLYSDFNKNLLKYILNTRSIRIDSEIDKKFKSDHYDIFEFAADGSSARDIEILNFKHDHSNGLFRFDNVAIYNHNREKLIKNPNVRYIFYKFNGFIDGHKEYNETEFISSDCVDMKKCSQCEPQTPEFIYMPSWDDLIISGIFDVHQHSTQNPFICERNETIFESVQNVEAFIWAIDLINNNANILPGVHLGSLIFDTCSSYQKIYRDVSNFLSNSLLLGDYKVQIPNSESLAAVVVDSSATKVVDSVLDLTKPLNVSVMSTEAKEIKYNDQRHYPQFLGFSLPNNIYVDSVVSLLKKYSWTFVSVLYENQNQKTHRYVDAFSYFQHIAQQNSIKIATKELYNEKNLMNIVKNLNSFAKIGSKRLQSSDVIFLTIGNKNLFTRNPSSSQAINVISFNQDEHLIEEFREHFNEISPQKSLKNPWFQQYWDRLNPCKGFNCNRIGLSLETLSSNSSRSLQRVPSSSSTRFSFSLRYLKENGFIGLDGKQYQFSSKSNYLMGEVFVENFHAQSSEWFEIGKYSYRDGFTSRSDQSAFAKFYLPNGTTISYPSLISSCNDASQCEALKEYQEINQTLPLLLDENASSVAIVAIMLPLHEIERNLNGQIDCGHINPELFEKLLALFFAMDRIDRQQSTPLNLLVLDVCILTEQKLIRTISDYNLDQKITAFLSFEDHKGSQTFRQSRKYFLNLLGDHSPFEYAFQRPSSSLSFSSLSTSINDRNDFVLNEKIDFIDRKNHQMLSSRSIIDLCKRMHWSSVNLIYSNEFNKNYFIFEANKNNICVDRTLRMSFEDLNRANFVTEWTQNLHPIDTSILVVLVDSIEIVEFLLENASKNLLENFIWIGDQNLKHSMTSMQKKYKINLRYGVVVRRFNKESFLDRQEPSTLMDEFAHYYEVNNQRVHHKILNQWLHEYWKRKFHCSIYTQKFDPKCFDGRYATKTLINAKEMSKIIDFGRTISDAITKFLSNDCKDFGEEFSSHSDHRRNQTSSFDDIESFAKDSLATSTGICLSNFNFRNKLKTFITNELIDKNLLNVNDYGQPNDNIMANGNHGGGGDEYEIEIITDFGKKINILDSLNWKNVSYIVPSIESLQTECRLNCHFCLAQLSQSKNKTINMLFSDSLQSSLISENEIYRNWHIVLSILSTLGIIIVLICVLYCLLVFPVALGTTIIGYQILLGLLFCFLINFAFLMPANHTMCWIRQFGLPFSYCIIISGFFVKSYNYWCQTSMKKSNKTLKYFTAFTQLSVSLVFIIIQLLMTLITMHNLNDGLSFNYDLISPKCIFIDPNRFVLTQMQFILPLILMIFLFVFILFFTIKTFQNEESRWILVCSLLTALFWTVWLASFSLHLHDDAILTILANLIDAFTIIVFLYIRKLYLFSKISRKILKERRMDMDIQDEPFANGRPHYGAFKPTDSISWNNRMNYRNATRSPFETDNEDNISSCGSVKSTSSSQVQCQELYPMEVYENQMLSSTKPNATGEMDGVGELNQSRINQSTRSIYELINDEHMK</sequence>
<dbReference type="SUPFAM" id="SSF53822">
    <property type="entry name" value="Periplasmic binding protein-like I"/>
    <property type="match status" value="3"/>
</dbReference>
<feature type="region of interest" description="Disordered" evidence="7">
    <location>
        <begin position="178"/>
        <end position="199"/>
    </location>
</feature>
<evidence type="ECO:0000256" key="5">
    <source>
        <dbReference type="ARBA" id="ARBA00023170"/>
    </source>
</evidence>
<evidence type="ECO:0000256" key="1">
    <source>
        <dbReference type="ARBA" id="ARBA00004141"/>
    </source>
</evidence>
<evidence type="ECO:0000313" key="11">
    <source>
        <dbReference type="EnsemblMetazoa" id="KAF7488875.1"/>
    </source>
</evidence>
<dbReference type="EMBL" id="WVUK01000065">
    <property type="protein sequence ID" value="KAF7488875.1"/>
    <property type="molecule type" value="Genomic_DNA"/>
</dbReference>
<organism evidence="10">
    <name type="scientific">Sarcoptes scabiei</name>
    <name type="common">Itch mite</name>
    <name type="synonym">Acarus scabiei</name>
    <dbReference type="NCBI Taxonomy" id="52283"/>
    <lineage>
        <taxon>Eukaryota</taxon>
        <taxon>Metazoa</taxon>
        <taxon>Ecdysozoa</taxon>
        <taxon>Arthropoda</taxon>
        <taxon>Chelicerata</taxon>
        <taxon>Arachnida</taxon>
        <taxon>Acari</taxon>
        <taxon>Acariformes</taxon>
        <taxon>Sarcoptiformes</taxon>
        <taxon>Astigmata</taxon>
        <taxon>Psoroptidia</taxon>
        <taxon>Sarcoptoidea</taxon>
        <taxon>Sarcoptidae</taxon>
        <taxon>Sarcoptinae</taxon>
        <taxon>Sarcoptes</taxon>
    </lineage>
</organism>
<feature type="transmembrane region" description="Helical" evidence="8">
    <location>
        <begin position="2364"/>
        <end position="2381"/>
    </location>
</feature>
<dbReference type="InterPro" id="IPR050726">
    <property type="entry name" value="mGluR"/>
</dbReference>
<dbReference type="Pfam" id="PF01094">
    <property type="entry name" value="ANF_receptor"/>
    <property type="match status" value="2"/>
</dbReference>
<evidence type="ECO:0000256" key="3">
    <source>
        <dbReference type="ARBA" id="ARBA00022989"/>
    </source>
</evidence>
<keyword evidence="2 8" id="KW-0812">Transmembrane</keyword>
<feature type="domain" description="G-protein coupled receptors family 3 profile" evidence="9">
    <location>
        <begin position="2232"/>
        <end position="2446"/>
    </location>
</feature>
<keyword evidence="6" id="KW-0325">Glycoprotein</keyword>
<evidence type="ECO:0000256" key="7">
    <source>
        <dbReference type="SAM" id="MobiDB-lite"/>
    </source>
</evidence>
<dbReference type="InterPro" id="IPR000337">
    <property type="entry name" value="GPCR_3"/>
</dbReference>
<name>A0A834R235_SARSC</name>
<evidence type="ECO:0000256" key="8">
    <source>
        <dbReference type="SAM" id="Phobius"/>
    </source>
</evidence>
<evidence type="ECO:0000313" key="10">
    <source>
        <dbReference type="EMBL" id="KAF7488875.1"/>
    </source>
</evidence>
<protein>
    <submittedName>
        <fullName evidence="10">Metabotropic glutamate receptor</fullName>
    </submittedName>
</protein>
<feature type="compositionally biased region" description="Basic and acidic residues" evidence="7">
    <location>
        <begin position="100"/>
        <end position="115"/>
    </location>
</feature>
<feature type="region of interest" description="Disordered" evidence="7">
    <location>
        <begin position="96"/>
        <end position="115"/>
    </location>
</feature>
<dbReference type="PROSITE" id="PS50259">
    <property type="entry name" value="G_PROTEIN_RECEP_F3_4"/>
    <property type="match status" value="1"/>
</dbReference>
<dbReference type="PRINTS" id="PR00248">
    <property type="entry name" value="GPCRMGR"/>
</dbReference>
<comment type="subcellular location">
    <subcellularLocation>
        <location evidence="1">Membrane</location>
        <topology evidence="1">Multi-pass membrane protein</topology>
    </subcellularLocation>
</comment>
<feature type="compositionally biased region" description="Basic and acidic residues" evidence="7">
    <location>
        <begin position="681"/>
        <end position="692"/>
    </location>
</feature>
<dbReference type="GO" id="GO:0016020">
    <property type="term" value="C:membrane"/>
    <property type="evidence" value="ECO:0007669"/>
    <property type="project" value="UniProtKB-SubCell"/>
</dbReference>
<accession>A0A834R235</accession>
<feature type="transmembrane region" description="Helical" evidence="8">
    <location>
        <begin position="2204"/>
        <end position="2227"/>
    </location>
</feature>
<dbReference type="PANTHER" id="PTHR24060">
    <property type="entry name" value="METABOTROPIC GLUTAMATE RECEPTOR"/>
    <property type="match status" value="1"/>
</dbReference>
<evidence type="ECO:0000313" key="12">
    <source>
        <dbReference type="Proteomes" id="UP000070412"/>
    </source>
</evidence>
<feature type="transmembrane region" description="Helical" evidence="8">
    <location>
        <begin position="2267"/>
        <end position="2286"/>
    </location>
</feature>
<gene>
    <name evidence="10" type="ORF">SSS_6624</name>
</gene>
<feature type="compositionally biased region" description="Low complexity" evidence="7">
    <location>
        <begin position="652"/>
        <end position="676"/>
    </location>
</feature>
<keyword evidence="5 10" id="KW-0675">Receptor</keyword>
<evidence type="ECO:0000256" key="2">
    <source>
        <dbReference type="ARBA" id="ARBA00022692"/>
    </source>
</evidence>
<dbReference type="InterPro" id="IPR028082">
    <property type="entry name" value="Peripla_BP_I"/>
</dbReference>
<feature type="transmembrane region" description="Helical" evidence="8">
    <location>
        <begin position="2420"/>
        <end position="2440"/>
    </location>
</feature>
<dbReference type="InterPro" id="IPR001828">
    <property type="entry name" value="ANF_lig-bd_rcpt"/>
</dbReference>
<keyword evidence="3 8" id="KW-1133">Transmembrane helix</keyword>
<keyword evidence="4 8" id="KW-0472">Membrane</keyword>
<reference evidence="10" key="2">
    <citation type="submission" date="2020-01" db="EMBL/GenBank/DDBJ databases">
        <authorList>
            <person name="Korhonen P.K.K."/>
            <person name="Guangxu M.G."/>
            <person name="Wang T.W."/>
            <person name="Stroehlein A.J.S."/>
            <person name="Young N.D."/>
            <person name="Ang C.-S.A."/>
            <person name="Fernando D.W.F."/>
            <person name="Lu H.L."/>
            <person name="Taylor S.T."/>
            <person name="Ehtesham M.E.M."/>
            <person name="Najaraj S.H.N."/>
            <person name="Harsha G.H.G."/>
            <person name="Madugundu A.M."/>
            <person name="Renuse S.R."/>
            <person name="Holt D.H."/>
            <person name="Pandey A.P."/>
            <person name="Papenfuss A.P."/>
            <person name="Gasser R.B.G."/>
            <person name="Fischer K.F."/>
        </authorList>
    </citation>
    <scope>NUCLEOTIDE SEQUENCE</scope>
    <source>
        <strain evidence="10">SSS_KF_BRIS2020</strain>
    </source>
</reference>
<evidence type="ECO:0000256" key="4">
    <source>
        <dbReference type="ARBA" id="ARBA00023136"/>
    </source>
</evidence>
<feature type="region of interest" description="Disordered" evidence="7">
    <location>
        <begin position="650"/>
        <end position="713"/>
    </location>
</feature>
<evidence type="ECO:0000256" key="6">
    <source>
        <dbReference type="ARBA" id="ARBA00023180"/>
    </source>
</evidence>